<dbReference type="STRING" id="113540.ENSSFOP00015058456"/>
<dbReference type="GO" id="GO:0040029">
    <property type="term" value="P:epigenetic regulation of gene expression"/>
    <property type="evidence" value="ECO:0007669"/>
    <property type="project" value="TreeGrafter"/>
</dbReference>
<dbReference type="InterPro" id="IPR023696">
    <property type="entry name" value="Ureohydrolase_dom_sf"/>
</dbReference>
<protein>
    <recommendedName>
        <fullName evidence="1">Histone deacetylase domain-containing protein</fullName>
    </recommendedName>
</protein>
<dbReference type="InterPro" id="IPR037138">
    <property type="entry name" value="His_deacetylse_dom_sf"/>
</dbReference>
<gene>
    <name evidence="2" type="ORF">Z043_120758</name>
</gene>
<dbReference type="SUPFAM" id="SSF52768">
    <property type="entry name" value="Arginase/deacetylase"/>
    <property type="match status" value="1"/>
</dbReference>
<evidence type="ECO:0000313" key="3">
    <source>
        <dbReference type="Proteomes" id="UP000034805"/>
    </source>
</evidence>
<sequence>MTRPPRPLLPSADMVTVAVPPSLVSGSLAPPNQCDEWTIRVRNRIPPNRTRTHNRSTFTPVGAAPELLVASVALVDNDTVWNELHSSSAARLAVGSVLELVFKVASGELRNGFAVVRPPGHHAEESSPMGFCYFNTVAIAAKLLQQRLNVGKILIVDWDVHHGNGTQQAFYSDPSVLYLSLHRYDDGNFFPGSGAADEVGSGPGEGFTVNVAFTGGLHPPMGDVEYLLAFSPSFLLLLGVRGGLSRPASKAEEHYPSAQ</sequence>
<dbReference type="GO" id="GO:0000118">
    <property type="term" value="C:histone deacetylase complex"/>
    <property type="evidence" value="ECO:0007669"/>
    <property type="project" value="TreeGrafter"/>
</dbReference>
<accession>A0A0P7U2T7</accession>
<dbReference type="Proteomes" id="UP000034805">
    <property type="component" value="Unassembled WGS sequence"/>
</dbReference>
<dbReference type="AlphaFoldDB" id="A0A0P7U2T7"/>
<name>A0A0P7U2T7_SCLFO</name>
<dbReference type="Pfam" id="PF00850">
    <property type="entry name" value="Hist_deacetyl"/>
    <property type="match status" value="1"/>
</dbReference>
<feature type="domain" description="Histone deacetylase" evidence="1">
    <location>
        <begin position="76"/>
        <end position="232"/>
    </location>
</feature>
<dbReference type="Gene3D" id="3.40.800.20">
    <property type="entry name" value="Histone deacetylase domain"/>
    <property type="match status" value="1"/>
</dbReference>
<reference evidence="2 3" key="1">
    <citation type="submission" date="2015-08" db="EMBL/GenBank/DDBJ databases">
        <title>The genome of the Asian arowana (Scleropages formosus).</title>
        <authorList>
            <person name="Tan M.H."/>
            <person name="Gan H.M."/>
            <person name="Croft L.J."/>
            <person name="Austin C.M."/>
        </authorList>
    </citation>
    <scope>NUCLEOTIDE SEQUENCE [LARGE SCALE GENOMIC DNA]</scope>
    <source>
        <strain evidence="2">Aro1</strain>
    </source>
</reference>
<evidence type="ECO:0000313" key="2">
    <source>
        <dbReference type="EMBL" id="KPP61175.1"/>
    </source>
</evidence>
<dbReference type="EMBL" id="JARO02009902">
    <property type="protein sequence ID" value="KPP61175.1"/>
    <property type="molecule type" value="Genomic_DNA"/>
</dbReference>
<organism evidence="2 3">
    <name type="scientific">Scleropages formosus</name>
    <name type="common">Asian bonytongue</name>
    <name type="synonym">Osteoglossum formosum</name>
    <dbReference type="NCBI Taxonomy" id="113540"/>
    <lineage>
        <taxon>Eukaryota</taxon>
        <taxon>Metazoa</taxon>
        <taxon>Chordata</taxon>
        <taxon>Craniata</taxon>
        <taxon>Vertebrata</taxon>
        <taxon>Euteleostomi</taxon>
        <taxon>Actinopterygii</taxon>
        <taxon>Neopterygii</taxon>
        <taxon>Teleostei</taxon>
        <taxon>Osteoglossocephala</taxon>
        <taxon>Osteoglossomorpha</taxon>
        <taxon>Osteoglossiformes</taxon>
        <taxon>Osteoglossidae</taxon>
        <taxon>Scleropages</taxon>
    </lineage>
</organism>
<dbReference type="PANTHER" id="PTHR10625:SF33">
    <property type="entry name" value="HISTONE DEACETYLASE 4"/>
    <property type="match status" value="1"/>
</dbReference>
<comment type="caution">
    <text evidence="2">The sequence shown here is derived from an EMBL/GenBank/DDBJ whole genome shotgun (WGS) entry which is preliminary data.</text>
</comment>
<dbReference type="InterPro" id="IPR000286">
    <property type="entry name" value="HDACs"/>
</dbReference>
<dbReference type="GO" id="GO:0004407">
    <property type="term" value="F:histone deacetylase activity"/>
    <property type="evidence" value="ECO:0007669"/>
    <property type="project" value="TreeGrafter"/>
</dbReference>
<dbReference type="PANTHER" id="PTHR10625">
    <property type="entry name" value="HISTONE DEACETYLASE HDAC1-RELATED"/>
    <property type="match status" value="1"/>
</dbReference>
<proteinExistence type="predicted"/>
<dbReference type="PRINTS" id="PR01270">
    <property type="entry name" value="HDASUPER"/>
</dbReference>
<evidence type="ECO:0000259" key="1">
    <source>
        <dbReference type="Pfam" id="PF00850"/>
    </source>
</evidence>
<dbReference type="InterPro" id="IPR023801">
    <property type="entry name" value="His_deacetylse_dom"/>
</dbReference>